<evidence type="ECO:0000256" key="1">
    <source>
        <dbReference type="SAM" id="Phobius"/>
    </source>
</evidence>
<keyword evidence="3" id="KW-1185">Reference proteome</keyword>
<name>A0ABY2XWL0_9PAST</name>
<keyword evidence="1" id="KW-0472">Membrane</keyword>
<comment type="caution">
    <text evidence="2">The sequence shown here is derived from an EMBL/GenBank/DDBJ whole genome shotgun (WGS) entry which is preliminary data.</text>
</comment>
<feature type="transmembrane region" description="Helical" evidence="1">
    <location>
        <begin position="54"/>
        <end position="73"/>
    </location>
</feature>
<accession>A0ABY2XWL0</accession>
<evidence type="ECO:0000313" key="2">
    <source>
        <dbReference type="EMBL" id="TNG92338.1"/>
    </source>
</evidence>
<proteinExistence type="predicted"/>
<keyword evidence="1" id="KW-0812">Transmembrane</keyword>
<sequence>MALDLPVLVVAQALAVVPVLSALVAAQALAVVRVLSALVATQALAVAPVVQLEQHFFASLPLLSIFFGALVLLSEAPLSLSAQLMPHHLFLEPC</sequence>
<reference evidence="2 3" key="1">
    <citation type="submission" date="2019-05" db="EMBL/GenBank/DDBJ databases">
        <title>Pasteurellaceae isolates from reptiles.</title>
        <authorList>
            <person name="Bojesen A.M."/>
            <person name="Lund E."/>
        </authorList>
    </citation>
    <scope>NUCLEOTIDE SEQUENCE [LARGE SCALE GENOMIC DNA]</scope>
    <source>
        <strain evidence="2 3">ELNT2x</strain>
    </source>
</reference>
<gene>
    <name evidence="2" type="ORF">FHQ21_04710</name>
</gene>
<dbReference type="EMBL" id="VDGV01000032">
    <property type="protein sequence ID" value="TNG92338.1"/>
    <property type="molecule type" value="Genomic_DNA"/>
</dbReference>
<dbReference type="Proteomes" id="UP000305526">
    <property type="component" value="Unassembled WGS sequence"/>
</dbReference>
<keyword evidence="1" id="KW-1133">Transmembrane helix</keyword>
<protein>
    <submittedName>
        <fullName evidence="2">Uncharacterized protein</fullName>
    </submittedName>
</protein>
<organism evidence="2 3">
    <name type="scientific">Testudinibacter aquarius</name>
    <dbReference type="NCBI Taxonomy" id="1524974"/>
    <lineage>
        <taxon>Bacteria</taxon>
        <taxon>Pseudomonadati</taxon>
        <taxon>Pseudomonadota</taxon>
        <taxon>Gammaproteobacteria</taxon>
        <taxon>Pasteurellales</taxon>
        <taxon>Pasteurellaceae</taxon>
        <taxon>Testudinibacter</taxon>
    </lineage>
</organism>
<evidence type="ECO:0000313" key="3">
    <source>
        <dbReference type="Proteomes" id="UP000305526"/>
    </source>
</evidence>